<dbReference type="InterPro" id="IPR037923">
    <property type="entry name" value="HTH-like"/>
</dbReference>
<evidence type="ECO:0000313" key="6">
    <source>
        <dbReference type="Proteomes" id="UP000244929"/>
    </source>
</evidence>
<dbReference type="Gene3D" id="1.10.10.60">
    <property type="entry name" value="Homeodomain-like"/>
    <property type="match status" value="1"/>
</dbReference>
<dbReference type="EMBL" id="CP029186">
    <property type="protein sequence ID" value="AWH85876.1"/>
    <property type="molecule type" value="Genomic_DNA"/>
</dbReference>
<dbReference type="PANTHER" id="PTHR43280">
    <property type="entry name" value="ARAC-FAMILY TRANSCRIPTIONAL REGULATOR"/>
    <property type="match status" value="1"/>
</dbReference>
<dbReference type="OrthoDB" id="511992at2"/>
<dbReference type="AlphaFoldDB" id="A0A2S1QZR6"/>
<gene>
    <name evidence="5" type="ORF">HYN59_12515</name>
</gene>
<dbReference type="SUPFAM" id="SSF51215">
    <property type="entry name" value="Regulatory protein AraC"/>
    <property type="match status" value="1"/>
</dbReference>
<dbReference type="RefSeq" id="WP_108778578.1">
    <property type="nucleotide sequence ID" value="NZ_CP029186.1"/>
</dbReference>
<evidence type="ECO:0000256" key="3">
    <source>
        <dbReference type="ARBA" id="ARBA00023163"/>
    </source>
</evidence>
<organism evidence="5 6">
    <name type="scientific">Flavobacterium album</name>
    <dbReference type="NCBI Taxonomy" id="2175091"/>
    <lineage>
        <taxon>Bacteria</taxon>
        <taxon>Pseudomonadati</taxon>
        <taxon>Bacteroidota</taxon>
        <taxon>Flavobacteriia</taxon>
        <taxon>Flavobacteriales</taxon>
        <taxon>Flavobacteriaceae</taxon>
        <taxon>Flavobacterium</taxon>
    </lineage>
</organism>
<accession>A0A2S1QZR6</accession>
<dbReference type="InterPro" id="IPR018060">
    <property type="entry name" value="HTH_AraC"/>
</dbReference>
<evidence type="ECO:0000259" key="4">
    <source>
        <dbReference type="PROSITE" id="PS01124"/>
    </source>
</evidence>
<dbReference type="SMART" id="SM00342">
    <property type="entry name" value="HTH_ARAC"/>
    <property type="match status" value="1"/>
</dbReference>
<feature type="domain" description="HTH araC/xylS-type" evidence="4">
    <location>
        <begin position="168"/>
        <end position="266"/>
    </location>
</feature>
<dbReference type="InterPro" id="IPR009057">
    <property type="entry name" value="Homeodomain-like_sf"/>
</dbReference>
<dbReference type="InterPro" id="IPR020449">
    <property type="entry name" value="Tscrpt_reg_AraC-type_HTH"/>
</dbReference>
<dbReference type="Pfam" id="PF12833">
    <property type="entry name" value="HTH_18"/>
    <property type="match status" value="1"/>
</dbReference>
<reference evidence="5 6" key="1">
    <citation type="submission" date="2018-04" db="EMBL/GenBank/DDBJ databases">
        <title>Genome sequencing of Flavobacterium sp. HYN0059.</title>
        <authorList>
            <person name="Yi H."/>
            <person name="Baek C."/>
        </authorList>
    </citation>
    <scope>NUCLEOTIDE SEQUENCE [LARGE SCALE GENOMIC DNA]</scope>
    <source>
        <strain evidence="5 6">HYN0059</strain>
    </source>
</reference>
<name>A0A2S1QZR6_9FLAO</name>
<dbReference type="PROSITE" id="PS01124">
    <property type="entry name" value="HTH_ARAC_FAMILY_2"/>
    <property type="match status" value="1"/>
</dbReference>
<protein>
    <submittedName>
        <fullName evidence="5">AraC family transcriptional regulator</fullName>
    </submittedName>
</protein>
<dbReference type="KEGG" id="falb:HYN59_12515"/>
<evidence type="ECO:0000313" key="5">
    <source>
        <dbReference type="EMBL" id="AWH85876.1"/>
    </source>
</evidence>
<keyword evidence="1" id="KW-0805">Transcription regulation</keyword>
<dbReference type="PRINTS" id="PR00032">
    <property type="entry name" value="HTHARAC"/>
</dbReference>
<keyword evidence="3" id="KW-0804">Transcription</keyword>
<keyword evidence="6" id="KW-1185">Reference proteome</keyword>
<evidence type="ECO:0000256" key="1">
    <source>
        <dbReference type="ARBA" id="ARBA00023015"/>
    </source>
</evidence>
<dbReference type="GO" id="GO:0003700">
    <property type="term" value="F:DNA-binding transcription factor activity"/>
    <property type="evidence" value="ECO:0007669"/>
    <property type="project" value="InterPro"/>
</dbReference>
<dbReference type="InterPro" id="IPR018062">
    <property type="entry name" value="HTH_AraC-typ_CS"/>
</dbReference>
<dbReference type="Proteomes" id="UP000244929">
    <property type="component" value="Chromosome"/>
</dbReference>
<keyword evidence="2" id="KW-0238">DNA-binding</keyword>
<evidence type="ECO:0000256" key="2">
    <source>
        <dbReference type="ARBA" id="ARBA00023125"/>
    </source>
</evidence>
<dbReference type="PROSITE" id="PS00041">
    <property type="entry name" value="HTH_ARAC_FAMILY_1"/>
    <property type="match status" value="1"/>
</dbReference>
<sequence length="270" mass="30935">MKQLQKGQFFGETNTTISLDGITLTDTVYTHDKVDWHYHENAYFTFILQGNVIEGNKKEIYHCGPGALLFHNWDESHYNIKPPGFTRGFHVEIERQWLDEAGLGKTSLEGSKAIANIDVKLLMYKIFRAGKMNDGLTAIAVQSLLIETLSTLQKDSHQVLLKKPKWVSMIDDILHSQTGNNVTLEHLSKLLDIHPVHLSRDFPKYFRCNLGEYIRKLKVEKALSLMAMGKLSLTEIAYKCGFSDQSHFTRSFREINGLNPSMHRKLLLKK</sequence>
<dbReference type="GO" id="GO:0043565">
    <property type="term" value="F:sequence-specific DNA binding"/>
    <property type="evidence" value="ECO:0007669"/>
    <property type="project" value="InterPro"/>
</dbReference>
<proteinExistence type="predicted"/>
<dbReference type="SUPFAM" id="SSF46689">
    <property type="entry name" value="Homeodomain-like"/>
    <property type="match status" value="1"/>
</dbReference>
<dbReference type="PANTHER" id="PTHR43280:SF2">
    <property type="entry name" value="HTH-TYPE TRANSCRIPTIONAL REGULATOR EXSA"/>
    <property type="match status" value="1"/>
</dbReference>